<comment type="caution">
    <text evidence="1">The sequence shown here is derived from an EMBL/GenBank/DDBJ whole genome shotgun (WGS) entry which is preliminary data.</text>
</comment>
<keyword evidence="2" id="KW-1185">Reference proteome</keyword>
<reference evidence="1 2" key="1">
    <citation type="submission" date="2020-01" db="EMBL/GenBank/DDBJ databases">
        <authorList>
            <person name="Lee S.D."/>
        </authorList>
    </citation>
    <scope>NUCLEOTIDE SEQUENCE [LARGE SCALE GENOMIC DNA]</scope>
    <source>
        <strain evidence="1 2">SAP-35</strain>
    </source>
</reference>
<organism evidence="1 2">
    <name type="scientific">Duganella aceris</name>
    <dbReference type="NCBI Taxonomy" id="2703883"/>
    <lineage>
        <taxon>Bacteria</taxon>
        <taxon>Pseudomonadati</taxon>
        <taxon>Pseudomonadota</taxon>
        <taxon>Betaproteobacteria</taxon>
        <taxon>Burkholderiales</taxon>
        <taxon>Oxalobacteraceae</taxon>
        <taxon>Telluria group</taxon>
        <taxon>Duganella</taxon>
    </lineage>
</organism>
<gene>
    <name evidence="1" type="ORF">GW587_07915</name>
</gene>
<dbReference type="RefSeq" id="WP_166100796.1">
    <property type="nucleotide sequence ID" value="NZ_JAADJT010000003.1"/>
</dbReference>
<accession>A0ABX0FHZ2</accession>
<protein>
    <submittedName>
        <fullName evidence="1">Uncharacterized protein</fullName>
    </submittedName>
</protein>
<dbReference type="EMBL" id="JAADJT010000003">
    <property type="protein sequence ID" value="NGZ84178.1"/>
    <property type="molecule type" value="Genomic_DNA"/>
</dbReference>
<evidence type="ECO:0000313" key="2">
    <source>
        <dbReference type="Proteomes" id="UP000666369"/>
    </source>
</evidence>
<dbReference type="Proteomes" id="UP000666369">
    <property type="component" value="Unassembled WGS sequence"/>
</dbReference>
<reference evidence="2" key="2">
    <citation type="submission" date="2023-07" db="EMBL/GenBank/DDBJ databases">
        <title>Duganella aceri sp. nov., isolated from tree sap.</title>
        <authorList>
            <person name="Kim I.S."/>
        </authorList>
    </citation>
    <scope>NUCLEOTIDE SEQUENCE [LARGE SCALE GENOMIC DNA]</scope>
    <source>
        <strain evidence="2">SAP-35</strain>
    </source>
</reference>
<evidence type="ECO:0000313" key="1">
    <source>
        <dbReference type="EMBL" id="NGZ84178.1"/>
    </source>
</evidence>
<proteinExistence type="predicted"/>
<sequence length="60" mass="6722">MPTRKKYTVQPPQGACRMCSELPPAQSPEIEAMLMVGAEHVVIYAEEDDNIDFMAELIEP</sequence>
<name>A0ABX0FHZ2_9BURK</name>